<proteinExistence type="predicted"/>
<organism evidence="2 3">
    <name type="scientific">Paenibacillus albidus</name>
    <dbReference type="NCBI Taxonomy" id="2041023"/>
    <lineage>
        <taxon>Bacteria</taxon>
        <taxon>Bacillati</taxon>
        <taxon>Bacillota</taxon>
        <taxon>Bacilli</taxon>
        <taxon>Bacillales</taxon>
        <taxon>Paenibacillaceae</taxon>
        <taxon>Paenibacillus</taxon>
    </lineage>
</organism>
<comment type="caution">
    <text evidence="2">The sequence shown here is derived from an EMBL/GenBank/DDBJ whole genome shotgun (WGS) entry which is preliminary data.</text>
</comment>
<sequence length="203" mass="23304">MKREQVRRRLAIEPYTQWEEGVESPGSACGPATMAALTEYWNSRQGVRQVRGKKAFGSRAAHINHIYRHHGGRPWGMSVHGFTKGLKAYLAESLPLEELRGRLSIRTLTDIAQYKAEIDAGRPVAVKFDKWFHFRWRGRYAYDYHWVMGMGYEEPAGGFGPVLIVHDNGVRYRDGSFARGQERLIDYESNQEIMTMVAVNIKI</sequence>
<dbReference type="InterPro" id="IPR039564">
    <property type="entry name" value="Peptidase_C39-like"/>
</dbReference>
<gene>
    <name evidence="2" type="ORF">GCM10010912_08390</name>
</gene>
<feature type="domain" description="Peptidase C39-like" evidence="1">
    <location>
        <begin position="11"/>
        <end position="156"/>
    </location>
</feature>
<dbReference type="AlphaFoldDB" id="A0A917FAU3"/>
<protein>
    <recommendedName>
        <fullName evidence="1">Peptidase C39-like domain-containing protein</fullName>
    </recommendedName>
</protein>
<dbReference type="RefSeq" id="WP_189022348.1">
    <property type="nucleotide sequence ID" value="NZ_BMKR01000003.1"/>
</dbReference>
<name>A0A917FAU3_9BACL</name>
<dbReference type="Proteomes" id="UP000637643">
    <property type="component" value="Unassembled WGS sequence"/>
</dbReference>
<accession>A0A917FAU3</accession>
<keyword evidence="3" id="KW-1185">Reference proteome</keyword>
<reference evidence="2" key="2">
    <citation type="submission" date="2020-09" db="EMBL/GenBank/DDBJ databases">
        <authorList>
            <person name="Sun Q."/>
            <person name="Zhou Y."/>
        </authorList>
    </citation>
    <scope>NUCLEOTIDE SEQUENCE</scope>
    <source>
        <strain evidence="2">CGMCC 1.16134</strain>
    </source>
</reference>
<reference evidence="2" key="1">
    <citation type="journal article" date="2014" name="Int. J. Syst. Evol. Microbiol.">
        <title>Complete genome sequence of Corynebacterium casei LMG S-19264T (=DSM 44701T), isolated from a smear-ripened cheese.</title>
        <authorList>
            <consortium name="US DOE Joint Genome Institute (JGI-PGF)"/>
            <person name="Walter F."/>
            <person name="Albersmeier A."/>
            <person name="Kalinowski J."/>
            <person name="Ruckert C."/>
        </authorList>
    </citation>
    <scope>NUCLEOTIDE SEQUENCE</scope>
    <source>
        <strain evidence="2">CGMCC 1.16134</strain>
    </source>
</reference>
<dbReference type="EMBL" id="BMKR01000003">
    <property type="protein sequence ID" value="GGF65658.1"/>
    <property type="molecule type" value="Genomic_DNA"/>
</dbReference>
<evidence type="ECO:0000313" key="3">
    <source>
        <dbReference type="Proteomes" id="UP000637643"/>
    </source>
</evidence>
<dbReference type="Pfam" id="PF13529">
    <property type="entry name" value="Peptidase_C39_2"/>
    <property type="match status" value="1"/>
</dbReference>
<evidence type="ECO:0000313" key="2">
    <source>
        <dbReference type="EMBL" id="GGF65658.1"/>
    </source>
</evidence>
<evidence type="ECO:0000259" key="1">
    <source>
        <dbReference type="Pfam" id="PF13529"/>
    </source>
</evidence>